<sequence>MYQKLASEWLCFELEQKSTLSISLDNKKRDGYIIRLWYNGFTAYDSKLINLLSSVMNFVFL</sequence>
<organism evidence="1 2">
    <name type="scientific">Acetobacteroides hydrogenigenes</name>
    <dbReference type="NCBI Taxonomy" id="979970"/>
    <lineage>
        <taxon>Bacteria</taxon>
        <taxon>Pseudomonadati</taxon>
        <taxon>Bacteroidota</taxon>
        <taxon>Bacteroidia</taxon>
        <taxon>Bacteroidales</taxon>
        <taxon>Rikenellaceae</taxon>
        <taxon>Acetobacteroides</taxon>
    </lineage>
</organism>
<protein>
    <submittedName>
        <fullName evidence="1">Uncharacterized protein</fullName>
    </submittedName>
</protein>
<gene>
    <name evidence="1" type="ORF">CLV25_10391</name>
</gene>
<dbReference type="EMBL" id="SLWB01000003">
    <property type="protein sequence ID" value="TCN70575.1"/>
    <property type="molecule type" value="Genomic_DNA"/>
</dbReference>
<name>A0A4R2EPY8_9BACT</name>
<accession>A0A4R2EPY8</accession>
<dbReference type="AlphaFoldDB" id="A0A4R2EPY8"/>
<dbReference type="Proteomes" id="UP000294830">
    <property type="component" value="Unassembled WGS sequence"/>
</dbReference>
<reference evidence="1 2" key="1">
    <citation type="submission" date="2019-03" db="EMBL/GenBank/DDBJ databases">
        <title>Genomic Encyclopedia of Archaeal and Bacterial Type Strains, Phase II (KMG-II): from individual species to whole genera.</title>
        <authorList>
            <person name="Goeker M."/>
        </authorList>
    </citation>
    <scope>NUCLEOTIDE SEQUENCE [LARGE SCALE GENOMIC DNA]</scope>
    <source>
        <strain evidence="1 2">RL-C</strain>
    </source>
</reference>
<evidence type="ECO:0000313" key="1">
    <source>
        <dbReference type="EMBL" id="TCN70575.1"/>
    </source>
</evidence>
<evidence type="ECO:0000313" key="2">
    <source>
        <dbReference type="Proteomes" id="UP000294830"/>
    </source>
</evidence>
<comment type="caution">
    <text evidence="1">The sequence shown here is derived from an EMBL/GenBank/DDBJ whole genome shotgun (WGS) entry which is preliminary data.</text>
</comment>
<proteinExistence type="predicted"/>
<keyword evidence="2" id="KW-1185">Reference proteome</keyword>